<accession>A0A1X2M080</accession>
<dbReference type="OrthoDB" id="2679623at2"/>
<dbReference type="InterPro" id="IPR010982">
    <property type="entry name" value="Lambda_DNA-bd_dom_sf"/>
</dbReference>
<dbReference type="Gene3D" id="1.10.260.40">
    <property type="entry name" value="lambda repressor-like DNA-binding domains"/>
    <property type="match status" value="1"/>
</dbReference>
<proteinExistence type="predicted"/>
<organism evidence="2 3">
    <name type="scientific">Mycobacterium decipiens</name>
    <dbReference type="NCBI Taxonomy" id="1430326"/>
    <lineage>
        <taxon>Bacteria</taxon>
        <taxon>Bacillati</taxon>
        <taxon>Actinomycetota</taxon>
        <taxon>Actinomycetes</taxon>
        <taxon>Mycobacteriales</taxon>
        <taxon>Mycobacteriaceae</taxon>
        <taxon>Mycobacterium</taxon>
    </lineage>
</organism>
<evidence type="ECO:0000313" key="2">
    <source>
        <dbReference type="EMBL" id="OSC42946.1"/>
    </source>
</evidence>
<evidence type="ECO:0000259" key="1">
    <source>
        <dbReference type="PROSITE" id="PS50943"/>
    </source>
</evidence>
<keyword evidence="3" id="KW-1185">Reference proteome</keyword>
<evidence type="ECO:0000313" key="3">
    <source>
        <dbReference type="Proteomes" id="UP000193247"/>
    </source>
</evidence>
<reference evidence="2 3" key="1">
    <citation type="submission" date="2017-04" db="EMBL/GenBank/DDBJ databases">
        <title>The new phylogeny of genus Mycobacterium.</title>
        <authorList>
            <person name="Tortoli E."/>
            <person name="Trovato A."/>
            <person name="Cirillo D.M."/>
        </authorList>
    </citation>
    <scope>NUCLEOTIDE SEQUENCE [LARGE SCALE GENOMIC DNA]</scope>
    <source>
        <strain evidence="2 3">TBL 1200985</strain>
    </source>
</reference>
<dbReference type="CDD" id="cd00093">
    <property type="entry name" value="HTH_XRE"/>
    <property type="match status" value="1"/>
</dbReference>
<dbReference type="InterPro" id="IPR001387">
    <property type="entry name" value="Cro/C1-type_HTH"/>
</dbReference>
<dbReference type="AlphaFoldDB" id="A0A1X2M080"/>
<feature type="domain" description="HTH cro/C1-type" evidence="1">
    <location>
        <begin position="85"/>
        <end position="120"/>
    </location>
</feature>
<gene>
    <name evidence="2" type="ORF">B8W66_00560</name>
</gene>
<dbReference type="Pfam" id="PF01381">
    <property type="entry name" value="HTH_3"/>
    <property type="match status" value="1"/>
</dbReference>
<dbReference type="STRING" id="1430326.B8W66_00560"/>
<sequence length="192" mass="20997">MARRPAVPVRTRACYNTLGLTAAPRCWLLGSQPLSNQGWRMGRVVVGVSFQRRLDLLIETVHPPGRGPYSLAEIAKGTARDGFQVSVSYLSNLRRGKMSNPSVSHVAALARFFGVSPEFFFEPDDRLSPSARIGAIKDDVQALEDKDIRVIAMRSHGLSRDSLRALADLVEQFRRLEGLATNEDGGGCGESS</sequence>
<comment type="caution">
    <text evidence="2">The sequence shown here is derived from an EMBL/GenBank/DDBJ whole genome shotgun (WGS) entry which is preliminary data.</text>
</comment>
<dbReference type="GO" id="GO:0003677">
    <property type="term" value="F:DNA binding"/>
    <property type="evidence" value="ECO:0007669"/>
    <property type="project" value="InterPro"/>
</dbReference>
<name>A0A1X2M080_9MYCO</name>
<protein>
    <recommendedName>
        <fullName evidence="1">HTH cro/C1-type domain-containing protein</fullName>
    </recommendedName>
</protein>
<dbReference type="SUPFAM" id="SSF47413">
    <property type="entry name" value="lambda repressor-like DNA-binding domains"/>
    <property type="match status" value="1"/>
</dbReference>
<dbReference type="EMBL" id="NCXP01000001">
    <property type="protein sequence ID" value="OSC42946.1"/>
    <property type="molecule type" value="Genomic_DNA"/>
</dbReference>
<dbReference type="PROSITE" id="PS50943">
    <property type="entry name" value="HTH_CROC1"/>
    <property type="match status" value="1"/>
</dbReference>
<dbReference type="Proteomes" id="UP000193247">
    <property type="component" value="Unassembled WGS sequence"/>
</dbReference>